<dbReference type="Proteomes" id="UP000254848">
    <property type="component" value="Unassembled WGS sequence"/>
</dbReference>
<accession>A0A370QNK6</accession>
<reference evidence="1 2" key="1">
    <citation type="submission" date="2018-07" db="EMBL/GenBank/DDBJ databases">
        <title>Genomic Encyclopedia of Type Strains, Phase IV (KMG-IV): sequencing the most valuable type-strain genomes for metagenomic binning, comparative biology and taxonomic classification.</title>
        <authorList>
            <person name="Goeker M."/>
        </authorList>
    </citation>
    <scope>NUCLEOTIDE SEQUENCE [LARGE SCALE GENOMIC DNA]</scope>
    <source>
        <strain evidence="1 2">DSM 103736</strain>
    </source>
</reference>
<keyword evidence="2" id="KW-1185">Reference proteome</keyword>
<sequence>MADKQASTCGQICAARNGQHTAKLYCGPALAETGFAFQGGHHRIRLGQILL</sequence>
<name>A0A370QNK6_9GAMM</name>
<comment type="caution">
    <text evidence="1">The sequence shown here is derived from an EMBL/GenBank/DDBJ whole genome shotgun (WGS) entry which is preliminary data.</text>
</comment>
<organism evidence="1 2">
    <name type="scientific">Enterobacillus tribolii</name>
    <dbReference type="NCBI Taxonomy" id="1487935"/>
    <lineage>
        <taxon>Bacteria</taxon>
        <taxon>Pseudomonadati</taxon>
        <taxon>Pseudomonadota</taxon>
        <taxon>Gammaproteobacteria</taxon>
        <taxon>Enterobacterales</taxon>
        <taxon>Hafniaceae</taxon>
        <taxon>Enterobacillus</taxon>
    </lineage>
</organism>
<dbReference type="EMBL" id="QRAP01000006">
    <property type="protein sequence ID" value="RDK89912.1"/>
    <property type="molecule type" value="Genomic_DNA"/>
</dbReference>
<evidence type="ECO:0000313" key="2">
    <source>
        <dbReference type="Proteomes" id="UP000254848"/>
    </source>
</evidence>
<gene>
    <name evidence="1" type="ORF">C8D90_106117</name>
</gene>
<proteinExistence type="predicted"/>
<dbReference type="AlphaFoldDB" id="A0A370QNK6"/>
<evidence type="ECO:0000313" key="1">
    <source>
        <dbReference type="EMBL" id="RDK89912.1"/>
    </source>
</evidence>
<protein>
    <submittedName>
        <fullName evidence="1">Uncharacterized protein</fullName>
    </submittedName>
</protein>